<keyword evidence="1" id="KW-0540">Nuclease</keyword>
<keyword evidence="2" id="KW-0378">Hydrolase</keyword>
<evidence type="ECO:0000256" key="2">
    <source>
        <dbReference type="ARBA" id="ARBA00022801"/>
    </source>
</evidence>
<accession>A0AAN7M507</accession>
<evidence type="ECO:0000256" key="1">
    <source>
        <dbReference type="ARBA" id="ARBA00022722"/>
    </source>
</evidence>
<dbReference type="GO" id="GO:0008408">
    <property type="term" value="F:3'-5' exonuclease activity"/>
    <property type="evidence" value="ECO:0007669"/>
    <property type="project" value="InterPro"/>
</dbReference>
<dbReference type="InterPro" id="IPR036397">
    <property type="entry name" value="RNaseH_sf"/>
</dbReference>
<dbReference type="Gene3D" id="3.30.420.10">
    <property type="entry name" value="Ribonuclease H-like superfamily/Ribonuclease H"/>
    <property type="match status" value="1"/>
</dbReference>
<dbReference type="InterPro" id="IPR012337">
    <property type="entry name" value="RNaseH-like_sf"/>
</dbReference>
<dbReference type="GO" id="GO:0005737">
    <property type="term" value="C:cytoplasm"/>
    <property type="evidence" value="ECO:0007669"/>
    <property type="project" value="TreeGrafter"/>
</dbReference>
<reference evidence="4 5" key="1">
    <citation type="journal article" date="2023" name="Hortic Res">
        <title>Pangenome of water caltrop reveals structural variations and asymmetric subgenome divergence after allopolyploidization.</title>
        <authorList>
            <person name="Zhang X."/>
            <person name="Chen Y."/>
            <person name="Wang L."/>
            <person name="Yuan Y."/>
            <person name="Fang M."/>
            <person name="Shi L."/>
            <person name="Lu R."/>
            <person name="Comes H.P."/>
            <person name="Ma Y."/>
            <person name="Chen Y."/>
            <person name="Huang G."/>
            <person name="Zhou Y."/>
            <person name="Zheng Z."/>
            <person name="Qiu Y."/>
        </authorList>
    </citation>
    <scope>NUCLEOTIDE SEQUENCE [LARGE SCALE GENOMIC DNA]</scope>
    <source>
        <strain evidence="4">F231</strain>
    </source>
</reference>
<proteinExistence type="predicted"/>
<dbReference type="InterPro" id="IPR002562">
    <property type="entry name" value="3'-5'_exonuclease_dom"/>
</dbReference>
<dbReference type="SUPFAM" id="SSF53098">
    <property type="entry name" value="Ribonuclease H-like"/>
    <property type="match status" value="1"/>
</dbReference>
<dbReference type="PANTHER" id="PTHR13620:SF105">
    <property type="entry name" value="OS01G0737700 PROTEIN"/>
    <property type="match status" value="1"/>
</dbReference>
<evidence type="ECO:0000259" key="3">
    <source>
        <dbReference type="SMART" id="SM00474"/>
    </source>
</evidence>
<comment type="caution">
    <text evidence="4">The sequence shown here is derived from an EMBL/GenBank/DDBJ whole genome shotgun (WGS) entry which is preliminary data.</text>
</comment>
<dbReference type="EMBL" id="JAXQNO010000004">
    <property type="protein sequence ID" value="KAK4799031.1"/>
    <property type="molecule type" value="Genomic_DNA"/>
</dbReference>
<dbReference type="GO" id="GO:0005634">
    <property type="term" value="C:nucleus"/>
    <property type="evidence" value="ECO:0007669"/>
    <property type="project" value="TreeGrafter"/>
</dbReference>
<dbReference type="SMART" id="SM00474">
    <property type="entry name" value="35EXOc"/>
    <property type="match status" value="1"/>
</dbReference>
<name>A0AAN7M507_TRANT</name>
<protein>
    <recommendedName>
        <fullName evidence="3">3'-5' exonuclease domain-containing protein</fullName>
    </recommendedName>
</protein>
<dbReference type="GO" id="GO:0006139">
    <property type="term" value="P:nucleobase-containing compound metabolic process"/>
    <property type="evidence" value="ECO:0007669"/>
    <property type="project" value="InterPro"/>
</dbReference>
<gene>
    <name evidence="4" type="ORF">SAY86_024396</name>
</gene>
<dbReference type="Pfam" id="PF01612">
    <property type="entry name" value="DNA_pol_A_exo1"/>
    <property type="match status" value="1"/>
</dbReference>
<evidence type="ECO:0000313" key="5">
    <source>
        <dbReference type="Proteomes" id="UP001346149"/>
    </source>
</evidence>
<dbReference type="AlphaFoldDB" id="A0AAN7M507"/>
<evidence type="ECO:0000313" key="4">
    <source>
        <dbReference type="EMBL" id="KAK4799031.1"/>
    </source>
</evidence>
<organism evidence="4 5">
    <name type="scientific">Trapa natans</name>
    <name type="common">Water chestnut</name>
    <dbReference type="NCBI Taxonomy" id="22666"/>
    <lineage>
        <taxon>Eukaryota</taxon>
        <taxon>Viridiplantae</taxon>
        <taxon>Streptophyta</taxon>
        <taxon>Embryophyta</taxon>
        <taxon>Tracheophyta</taxon>
        <taxon>Spermatophyta</taxon>
        <taxon>Magnoliopsida</taxon>
        <taxon>eudicotyledons</taxon>
        <taxon>Gunneridae</taxon>
        <taxon>Pentapetalae</taxon>
        <taxon>rosids</taxon>
        <taxon>malvids</taxon>
        <taxon>Myrtales</taxon>
        <taxon>Lythraceae</taxon>
        <taxon>Trapa</taxon>
    </lineage>
</organism>
<feature type="domain" description="3'-5' exonuclease" evidence="3">
    <location>
        <begin position="29"/>
        <end position="205"/>
    </location>
</feature>
<keyword evidence="5" id="KW-1185">Reference proteome</keyword>
<sequence length="214" mass="23473">MTITIVDHQLPDETHNRYDVIFFAHQIATLVTHSPSHATSWLNELPPPPLLVGLDVEWRPNTANSDHPIATIQLCTAASGSSSTCLIFQILHAPHVPQQLIDFLENPAHTFVGVGIEEDAEKLLGDYGLRVGNAVDLRSLAPKELKYAGLKTLVKEVIGKEVEKPKSVSRSRWDYRWLVPSQVQYACLDAFLSFEIGRSLTTTASAPPAAAATT</sequence>
<dbReference type="Proteomes" id="UP001346149">
    <property type="component" value="Unassembled WGS sequence"/>
</dbReference>
<dbReference type="GO" id="GO:0003676">
    <property type="term" value="F:nucleic acid binding"/>
    <property type="evidence" value="ECO:0007669"/>
    <property type="project" value="InterPro"/>
</dbReference>
<dbReference type="InterPro" id="IPR051132">
    <property type="entry name" value="3-5_Exonuclease_domain"/>
</dbReference>
<dbReference type="CDD" id="cd06141">
    <property type="entry name" value="WRN_exo"/>
    <property type="match status" value="1"/>
</dbReference>
<dbReference type="PANTHER" id="PTHR13620">
    <property type="entry name" value="3-5 EXONUCLEASE"/>
    <property type="match status" value="1"/>
</dbReference>